<name>A0A840PQB9_9ACTN</name>
<sequence length="175" mass="19607">MTELEDLVAGFPGWSIWRSRGDDRPGDWYATRRGHRLTRAGLVAGACMTVAAETLDELRRAGRSDGPGDGAMTAVQGGPRRLVRDLVEFPEGDCPGIALRSRKRLDWQDQPRGPYRVIDHTCCCQAVFYELICVGGIYQVHKVIQSDLPEHTYTGGWRGDEVRYSWMRIVLGSAR</sequence>
<organism evidence="1 2">
    <name type="scientific">Thermocatellispora tengchongensis</name>
    <dbReference type="NCBI Taxonomy" id="1073253"/>
    <lineage>
        <taxon>Bacteria</taxon>
        <taxon>Bacillati</taxon>
        <taxon>Actinomycetota</taxon>
        <taxon>Actinomycetes</taxon>
        <taxon>Streptosporangiales</taxon>
        <taxon>Streptosporangiaceae</taxon>
        <taxon>Thermocatellispora</taxon>
    </lineage>
</organism>
<protein>
    <submittedName>
        <fullName evidence="1">Uncharacterized protein</fullName>
    </submittedName>
</protein>
<gene>
    <name evidence="1" type="ORF">HNP84_009714</name>
</gene>
<dbReference type="EMBL" id="JACHGN010000034">
    <property type="protein sequence ID" value="MBB5139950.1"/>
    <property type="molecule type" value="Genomic_DNA"/>
</dbReference>
<dbReference type="RefSeq" id="WP_185056755.1">
    <property type="nucleotide sequence ID" value="NZ_BAABIX010000052.1"/>
</dbReference>
<proteinExistence type="predicted"/>
<comment type="caution">
    <text evidence="1">The sequence shown here is derived from an EMBL/GenBank/DDBJ whole genome shotgun (WGS) entry which is preliminary data.</text>
</comment>
<dbReference type="Proteomes" id="UP000578449">
    <property type="component" value="Unassembled WGS sequence"/>
</dbReference>
<accession>A0A840PQB9</accession>
<keyword evidence="2" id="KW-1185">Reference proteome</keyword>
<evidence type="ECO:0000313" key="2">
    <source>
        <dbReference type="Proteomes" id="UP000578449"/>
    </source>
</evidence>
<evidence type="ECO:0000313" key="1">
    <source>
        <dbReference type="EMBL" id="MBB5139950.1"/>
    </source>
</evidence>
<dbReference type="AlphaFoldDB" id="A0A840PQB9"/>
<reference evidence="1 2" key="1">
    <citation type="submission" date="2020-08" db="EMBL/GenBank/DDBJ databases">
        <title>Genomic Encyclopedia of Type Strains, Phase IV (KMG-IV): sequencing the most valuable type-strain genomes for metagenomic binning, comparative biology and taxonomic classification.</title>
        <authorList>
            <person name="Goeker M."/>
        </authorList>
    </citation>
    <scope>NUCLEOTIDE SEQUENCE [LARGE SCALE GENOMIC DNA]</scope>
    <source>
        <strain evidence="1 2">DSM 45615</strain>
    </source>
</reference>